<protein>
    <recommendedName>
        <fullName evidence="4">Longin domain</fullName>
    </recommendedName>
</protein>
<sequence length="248" mass="28583">MISDPNLILYACVSKGTMILAELTFGDHDLETLALQCLEKTPTLHVTFSQTTANRTYSFLIDDPFVYFAIFKKDNCESDQGLQFLELVKDSFINKILNKNKNKNKSINDLTPHCFHEEFDPIFRGLISTESDELSPINLSPYAFSRDSRNGSLDSRSSGNKVSSTPLLGRSSRWGKNNKKKKRSDEFTDHSDEQVLNSSSSGTNSRREHSQSQSQSQRNGNYYIEEIRHQEAQRRWRENVRMRIPMHY</sequence>
<evidence type="ECO:0000313" key="2">
    <source>
        <dbReference type="EMBL" id="OVA14717.1"/>
    </source>
</evidence>
<dbReference type="SUPFAM" id="SSF64356">
    <property type="entry name" value="SNARE-like"/>
    <property type="match status" value="1"/>
</dbReference>
<name>A0A200QW65_MACCD</name>
<comment type="caution">
    <text evidence="2">The sequence shown here is derived from an EMBL/GenBank/DDBJ whole genome shotgun (WGS) entry which is preliminary data.</text>
</comment>
<evidence type="ECO:0008006" key="4">
    <source>
        <dbReference type="Google" id="ProtNLM"/>
    </source>
</evidence>
<dbReference type="InParanoid" id="A0A200QW65"/>
<dbReference type="OrthoDB" id="1918034at2759"/>
<gene>
    <name evidence="2" type="ORF">BVC80_1819g34</name>
</gene>
<dbReference type="InterPro" id="IPR011012">
    <property type="entry name" value="Longin-like_dom_sf"/>
</dbReference>
<accession>A0A200QW65</accession>
<feature type="compositionally biased region" description="Polar residues" evidence="1">
    <location>
        <begin position="150"/>
        <end position="166"/>
    </location>
</feature>
<keyword evidence="3" id="KW-1185">Reference proteome</keyword>
<dbReference type="GO" id="GO:0016020">
    <property type="term" value="C:membrane"/>
    <property type="evidence" value="ECO:0007669"/>
    <property type="project" value="InterPro"/>
</dbReference>
<dbReference type="PANTHER" id="PTHR47461:SF3">
    <property type="entry name" value="PHYTOLONGIN PHYL2.2"/>
    <property type="match status" value="1"/>
</dbReference>
<organism evidence="2 3">
    <name type="scientific">Macleaya cordata</name>
    <name type="common">Five-seeded plume-poppy</name>
    <name type="synonym">Bocconia cordata</name>
    <dbReference type="NCBI Taxonomy" id="56857"/>
    <lineage>
        <taxon>Eukaryota</taxon>
        <taxon>Viridiplantae</taxon>
        <taxon>Streptophyta</taxon>
        <taxon>Embryophyta</taxon>
        <taxon>Tracheophyta</taxon>
        <taxon>Spermatophyta</taxon>
        <taxon>Magnoliopsida</taxon>
        <taxon>Ranunculales</taxon>
        <taxon>Papaveraceae</taxon>
        <taxon>Papaveroideae</taxon>
        <taxon>Macleaya</taxon>
    </lineage>
</organism>
<feature type="region of interest" description="Disordered" evidence="1">
    <location>
        <begin position="147"/>
        <end position="221"/>
    </location>
</feature>
<feature type="compositionally biased region" description="Basic and acidic residues" evidence="1">
    <location>
        <begin position="183"/>
        <end position="193"/>
    </location>
</feature>
<evidence type="ECO:0000313" key="3">
    <source>
        <dbReference type="Proteomes" id="UP000195402"/>
    </source>
</evidence>
<dbReference type="OMA" id="GNGMENK"/>
<dbReference type="AlphaFoldDB" id="A0A200QW65"/>
<evidence type="ECO:0000256" key="1">
    <source>
        <dbReference type="SAM" id="MobiDB-lite"/>
    </source>
</evidence>
<dbReference type="Proteomes" id="UP000195402">
    <property type="component" value="Unassembled WGS sequence"/>
</dbReference>
<dbReference type="InterPro" id="IPR044783">
    <property type="entry name" value="PHYL"/>
</dbReference>
<dbReference type="STRING" id="56857.A0A200QW65"/>
<feature type="compositionally biased region" description="Polar residues" evidence="1">
    <location>
        <begin position="194"/>
        <end position="204"/>
    </location>
</feature>
<dbReference type="Gene3D" id="3.30.450.50">
    <property type="entry name" value="Longin domain"/>
    <property type="match status" value="1"/>
</dbReference>
<dbReference type="EMBL" id="MVGT01001025">
    <property type="protein sequence ID" value="OVA14717.1"/>
    <property type="molecule type" value="Genomic_DNA"/>
</dbReference>
<reference evidence="2 3" key="1">
    <citation type="journal article" date="2017" name="Mol. Plant">
        <title>The Genome of Medicinal Plant Macleaya cordata Provides New Insights into Benzylisoquinoline Alkaloids Metabolism.</title>
        <authorList>
            <person name="Liu X."/>
            <person name="Liu Y."/>
            <person name="Huang P."/>
            <person name="Ma Y."/>
            <person name="Qing Z."/>
            <person name="Tang Q."/>
            <person name="Cao H."/>
            <person name="Cheng P."/>
            <person name="Zheng Y."/>
            <person name="Yuan Z."/>
            <person name="Zhou Y."/>
            <person name="Liu J."/>
            <person name="Tang Z."/>
            <person name="Zhuo Y."/>
            <person name="Zhang Y."/>
            <person name="Yu L."/>
            <person name="Huang J."/>
            <person name="Yang P."/>
            <person name="Peng Q."/>
            <person name="Zhang J."/>
            <person name="Jiang W."/>
            <person name="Zhang Z."/>
            <person name="Lin K."/>
            <person name="Ro D.K."/>
            <person name="Chen X."/>
            <person name="Xiong X."/>
            <person name="Shang Y."/>
            <person name="Huang S."/>
            <person name="Zeng J."/>
        </authorList>
    </citation>
    <scope>NUCLEOTIDE SEQUENCE [LARGE SCALE GENOMIC DNA]</scope>
    <source>
        <strain evidence="3">cv. BLH2017</strain>
        <tissue evidence="2">Root</tissue>
    </source>
</reference>
<proteinExistence type="predicted"/>
<dbReference type="PANTHER" id="PTHR47461">
    <property type="entry name" value="PHYTOLONGIN PHYL1.2"/>
    <property type="match status" value="1"/>
</dbReference>